<feature type="region of interest" description="Disordered" evidence="2">
    <location>
        <begin position="145"/>
        <end position="166"/>
    </location>
</feature>
<evidence type="ECO:0000313" key="4">
    <source>
        <dbReference type="Proteomes" id="UP000325440"/>
    </source>
</evidence>
<dbReference type="OrthoDB" id="6631236at2759"/>
<keyword evidence="1" id="KW-0193">Cuticle</keyword>
<reference evidence="3 4" key="1">
    <citation type="submission" date="2019-08" db="EMBL/GenBank/DDBJ databases">
        <authorList>
            <person name="Alioto T."/>
            <person name="Alioto T."/>
            <person name="Gomez Garrido J."/>
        </authorList>
    </citation>
    <scope>NUCLEOTIDE SEQUENCE [LARGE SCALE GENOMIC DNA]</scope>
</reference>
<dbReference type="Pfam" id="PF00379">
    <property type="entry name" value="Chitin_bind_4"/>
    <property type="match status" value="1"/>
</dbReference>
<feature type="region of interest" description="Disordered" evidence="2">
    <location>
        <begin position="208"/>
        <end position="249"/>
    </location>
</feature>
<feature type="region of interest" description="Disordered" evidence="2">
    <location>
        <begin position="338"/>
        <end position="358"/>
    </location>
</feature>
<accession>A0A5E4LZD2</accession>
<gene>
    <name evidence="3" type="ORF">CINCED_3A018862</name>
</gene>
<feature type="region of interest" description="Disordered" evidence="2">
    <location>
        <begin position="275"/>
        <end position="300"/>
    </location>
</feature>
<dbReference type="InterPro" id="IPR050468">
    <property type="entry name" value="Cuticle_Struct_Prot"/>
</dbReference>
<dbReference type="InterPro" id="IPR000618">
    <property type="entry name" value="Insect_cuticle"/>
</dbReference>
<dbReference type="PANTHER" id="PTHR10380:SF234">
    <property type="entry name" value="CUTICULAR PROTEIN 97EA, ISOFORM A"/>
    <property type="match status" value="1"/>
</dbReference>
<protein>
    <submittedName>
        <fullName evidence="3">Insect cuticle protein</fullName>
    </submittedName>
</protein>
<evidence type="ECO:0000256" key="1">
    <source>
        <dbReference type="PROSITE-ProRule" id="PRU00497"/>
    </source>
</evidence>
<dbReference type="GO" id="GO:0062129">
    <property type="term" value="C:chitin-based extracellular matrix"/>
    <property type="evidence" value="ECO:0007669"/>
    <property type="project" value="TreeGrafter"/>
</dbReference>
<feature type="compositionally biased region" description="Low complexity" evidence="2">
    <location>
        <begin position="145"/>
        <end position="163"/>
    </location>
</feature>
<name>A0A5E4LZD2_9HEMI</name>
<dbReference type="GO" id="GO:0008010">
    <property type="term" value="F:structural constituent of chitin-based larval cuticle"/>
    <property type="evidence" value="ECO:0007669"/>
    <property type="project" value="TreeGrafter"/>
</dbReference>
<organism evidence="3 4">
    <name type="scientific">Cinara cedri</name>
    <dbReference type="NCBI Taxonomy" id="506608"/>
    <lineage>
        <taxon>Eukaryota</taxon>
        <taxon>Metazoa</taxon>
        <taxon>Ecdysozoa</taxon>
        <taxon>Arthropoda</taxon>
        <taxon>Hexapoda</taxon>
        <taxon>Insecta</taxon>
        <taxon>Pterygota</taxon>
        <taxon>Neoptera</taxon>
        <taxon>Paraneoptera</taxon>
        <taxon>Hemiptera</taxon>
        <taxon>Sternorrhyncha</taxon>
        <taxon>Aphidomorpha</taxon>
        <taxon>Aphidoidea</taxon>
        <taxon>Aphididae</taxon>
        <taxon>Lachninae</taxon>
        <taxon>Cinara</taxon>
    </lineage>
</organism>
<dbReference type="PANTHER" id="PTHR10380">
    <property type="entry name" value="CUTICLE PROTEIN"/>
    <property type="match status" value="1"/>
</dbReference>
<proteinExistence type="predicted"/>
<feature type="region of interest" description="Disordered" evidence="2">
    <location>
        <begin position="55"/>
        <end position="83"/>
    </location>
</feature>
<feature type="compositionally biased region" description="Polar residues" evidence="2">
    <location>
        <begin position="543"/>
        <end position="555"/>
    </location>
</feature>
<feature type="compositionally biased region" description="Low complexity" evidence="2">
    <location>
        <begin position="281"/>
        <end position="299"/>
    </location>
</feature>
<dbReference type="EMBL" id="CABPRJ010000009">
    <property type="protein sequence ID" value="VVC25172.1"/>
    <property type="molecule type" value="Genomic_DNA"/>
</dbReference>
<evidence type="ECO:0000256" key="2">
    <source>
        <dbReference type="SAM" id="MobiDB-lite"/>
    </source>
</evidence>
<dbReference type="PROSITE" id="PS51155">
    <property type="entry name" value="CHIT_BIND_RR_2"/>
    <property type="match status" value="1"/>
</dbReference>
<keyword evidence="4" id="KW-1185">Reference proteome</keyword>
<feature type="compositionally biased region" description="Low complexity" evidence="2">
    <location>
        <begin position="341"/>
        <end position="353"/>
    </location>
</feature>
<feature type="compositionally biased region" description="Basic and acidic residues" evidence="2">
    <location>
        <begin position="211"/>
        <end position="229"/>
    </location>
</feature>
<sequence length="555" mass="59952">MESQPSSTLAVTATHDTLSIVNSFGAMVSSIVNVLQVLFWSWALVGVATIASAAQDPGEKPTAVTESGEVTTPAAVDSAGGGNDAKQNVTILKQINKVNDDGSYTFGYEASDGSFKLETRDVAGNVKGMFGFVDEAGRLKRVSYSANNSSSASNRATGTTTSSPSIVYTVPIRTNNKGDDDEPGGKSLTAGVKKVLVSKRLVAAQSLEQEVQDKGREGNDLRRQLSRNDDDGDSPDVYGIHGGSGMDSATGPVSPVVSALMAELSPIRVYRPVTLPPSPLTPSSQKPQQQSLQPSTTLPAELDRQYKISSRQAQDDEEPPQYRQRVAPVRYRQPAPATEMYQQPEYQQPTYQPSSAYQPSPTYPVQLPAPLYQQQQQPIPIPVYGPNIVALRDELMELILSFIQTRVSQLITVASYSRQLPPTAPYPMPYQQPNYYVPSYYQGPRIPVSPAQPSGLGVRQIVSQQGYATGAVTDAAPVQQSSPKITQTLKDGLIRMLLSTSPRYEPEYAAGEQSTLSRLTYRRTTQSTPVRSVQIIGNDDSPDGSSRPVTTESPD</sequence>
<feature type="region of interest" description="Disordered" evidence="2">
    <location>
        <begin position="523"/>
        <end position="555"/>
    </location>
</feature>
<dbReference type="Proteomes" id="UP000325440">
    <property type="component" value="Unassembled WGS sequence"/>
</dbReference>
<evidence type="ECO:0000313" key="3">
    <source>
        <dbReference type="EMBL" id="VVC25172.1"/>
    </source>
</evidence>
<dbReference type="AlphaFoldDB" id="A0A5E4LZD2"/>